<reference evidence="2" key="2">
    <citation type="journal article" date="2021" name="Microbiome">
        <title>Successional dynamics and alternative stable states in a saline activated sludge microbial community over 9 years.</title>
        <authorList>
            <person name="Wang Y."/>
            <person name="Ye J."/>
            <person name="Ju F."/>
            <person name="Liu L."/>
            <person name="Boyd J.A."/>
            <person name="Deng Y."/>
            <person name="Parks D.H."/>
            <person name="Jiang X."/>
            <person name="Yin X."/>
            <person name="Woodcroft B.J."/>
            <person name="Tyson G.W."/>
            <person name="Hugenholtz P."/>
            <person name="Polz M.F."/>
            <person name="Zhang T."/>
        </authorList>
    </citation>
    <scope>NUCLEOTIDE SEQUENCE</scope>
    <source>
        <strain evidence="2">HKST-UBA10</strain>
    </source>
</reference>
<sequence length="340" mass="38823">MKEFEKYIKNVKSVLLITSQPLDLDCISSGLIMKSYLESLDLRVTFRFPRKILAEESEKFSYLPFFDEFHNEDTRDLLDKAESDLLILLDGTNLVQYYDNANTNLPVPAVNKFKKSIRIDHHPESPENLAELNILDPNASSTIELLLNQIIPESFLDRSLATLAYAGLIGDTGNFRWNFNSKTLKLAASLLEKGADPSETIDRMFAMKRKEYLSMLKFILENIEYEDDLQTVFLFLPYEKFQSEAKPLGDFRLVKDVFVNEVSKSIDGYHRGILLTEHAEKGKIKVNSRGSNQNNIDLREMFQSLGGNGGGHFQTGGGDFEMDFDEFKTMLKDAIKTRLV</sequence>
<dbReference type="Proteomes" id="UP000782843">
    <property type="component" value="Unassembled WGS sequence"/>
</dbReference>
<dbReference type="PANTHER" id="PTHR47618:SF1">
    <property type="entry name" value="BIFUNCTIONAL OLIGORIBONUCLEASE AND PAP PHOSPHATASE NRNA"/>
    <property type="match status" value="1"/>
</dbReference>
<name>A0A955RIN8_9BACT</name>
<comment type="caution">
    <text evidence="2">The sequence shown here is derived from an EMBL/GenBank/DDBJ whole genome shotgun (WGS) entry which is preliminary data.</text>
</comment>
<protein>
    <submittedName>
        <fullName evidence="2">DHH family phosphoesterase</fullName>
    </submittedName>
</protein>
<feature type="domain" description="DDH" evidence="1">
    <location>
        <begin position="15"/>
        <end position="167"/>
    </location>
</feature>
<dbReference type="SUPFAM" id="SSF64182">
    <property type="entry name" value="DHH phosphoesterases"/>
    <property type="match status" value="1"/>
</dbReference>
<dbReference type="PANTHER" id="PTHR47618">
    <property type="entry name" value="BIFUNCTIONAL OLIGORIBONUCLEASE AND PAP PHOSPHATASE NRNA"/>
    <property type="match status" value="1"/>
</dbReference>
<evidence type="ECO:0000313" key="3">
    <source>
        <dbReference type="Proteomes" id="UP000782843"/>
    </source>
</evidence>
<dbReference type="InterPro" id="IPR038763">
    <property type="entry name" value="DHH_sf"/>
</dbReference>
<reference evidence="2" key="1">
    <citation type="submission" date="2020-04" db="EMBL/GenBank/DDBJ databases">
        <authorList>
            <person name="Zhang T."/>
        </authorList>
    </citation>
    <scope>NUCLEOTIDE SEQUENCE</scope>
    <source>
        <strain evidence="2">HKST-UBA10</strain>
    </source>
</reference>
<dbReference type="AlphaFoldDB" id="A0A955RIN8"/>
<evidence type="ECO:0000313" key="2">
    <source>
        <dbReference type="EMBL" id="MCA9382575.1"/>
    </source>
</evidence>
<dbReference type="Pfam" id="PF01368">
    <property type="entry name" value="DHH"/>
    <property type="match status" value="1"/>
</dbReference>
<dbReference type="EMBL" id="JAGQLG010000170">
    <property type="protein sequence ID" value="MCA9382575.1"/>
    <property type="molecule type" value="Genomic_DNA"/>
</dbReference>
<dbReference type="Gene3D" id="3.90.1640.10">
    <property type="entry name" value="inorganic pyrophosphatase (n-terminal core)"/>
    <property type="match status" value="1"/>
</dbReference>
<dbReference type="InterPro" id="IPR001667">
    <property type="entry name" value="DDH_dom"/>
</dbReference>
<dbReference type="InterPro" id="IPR051319">
    <property type="entry name" value="Oligoribo/pAp-PDE_c-di-AMP_PDE"/>
</dbReference>
<gene>
    <name evidence="2" type="ORF">KC660_04180</name>
</gene>
<accession>A0A955RIN8</accession>
<evidence type="ECO:0000259" key="1">
    <source>
        <dbReference type="Pfam" id="PF01368"/>
    </source>
</evidence>
<organism evidence="2 3">
    <name type="scientific">Candidatus Dojkabacteria bacterium</name>
    <dbReference type="NCBI Taxonomy" id="2099670"/>
    <lineage>
        <taxon>Bacteria</taxon>
        <taxon>Candidatus Dojkabacteria</taxon>
    </lineage>
</organism>
<dbReference type="Gene3D" id="3.10.310.30">
    <property type="match status" value="1"/>
</dbReference>
<proteinExistence type="predicted"/>